<dbReference type="SMART" id="SM00862">
    <property type="entry name" value="Trans_reg_C"/>
    <property type="match status" value="1"/>
</dbReference>
<evidence type="ECO:0000259" key="6">
    <source>
        <dbReference type="PROSITE" id="PS51755"/>
    </source>
</evidence>
<feature type="DNA-binding region" description="OmpR/PhoB-type" evidence="5">
    <location>
        <begin position="3"/>
        <end position="101"/>
    </location>
</feature>
<keyword evidence="3 5" id="KW-0238">DNA-binding</keyword>
<dbReference type="Gene3D" id="1.25.40.10">
    <property type="entry name" value="Tetratricopeptide repeat domain"/>
    <property type="match status" value="1"/>
</dbReference>
<keyword evidence="1" id="KW-0677">Repeat</keyword>
<dbReference type="PANTHER" id="PTHR44858:SF1">
    <property type="entry name" value="UDP-N-ACETYLGLUCOSAMINE--PEPTIDE N-ACETYLGLUCOSAMINYLTRANSFERASE SPINDLY-RELATED"/>
    <property type="match status" value="1"/>
</dbReference>
<accession>A0ABU4ZXF1</accession>
<dbReference type="SMART" id="SM00028">
    <property type="entry name" value="TPR"/>
    <property type="match status" value="3"/>
</dbReference>
<feature type="domain" description="OmpR/PhoB-type" evidence="6">
    <location>
        <begin position="3"/>
        <end position="101"/>
    </location>
</feature>
<dbReference type="InterPro" id="IPR016032">
    <property type="entry name" value="Sig_transdc_resp-reg_C-effctor"/>
</dbReference>
<evidence type="ECO:0000256" key="3">
    <source>
        <dbReference type="ARBA" id="ARBA00023125"/>
    </source>
</evidence>
<evidence type="ECO:0000256" key="1">
    <source>
        <dbReference type="ARBA" id="ARBA00022737"/>
    </source>
</evidence>
<dbReference type="PANTHER" id="PTHR44858">
    <property type="entry name" value="TETRATRICOPEPTIDE REPEAT PROTEIN 6"/>
    <property type="match status" value="1"/>
</dbReference>
<dbReference type="SUPFAM" id="SSF48452">
    <property type="entry name" value="TPR-like"/>
    <property type="match status" value="1"/>
</dbReference>
<keyword evidence="8" id="KW-1185">Reference proteome</keyword>
<dbReference type="Gene3D" id="1.10.10.10">
    <property type="entry name" value="Winged helix-like DNA-binding domain superfamily/Winged helix DNA-binding domain"/>
    <property type="match status" value="1"/>
</dbReference>
<dbReference type="InterPro" id="IPR019734">
    <property type="entry name" value="TPR_rpt"/>
</dbReference>
<keyword evidence="2 4" id="KW-0802">TPR repeat</keyword>
<dbReference type="Pfam" id="PF00486">
    <property type="entry name" value="Trans_reg_C"/>
    <property type="match status" value="1"/>
</dbReference>
<dbReference type="InterPro" id="IPR011990">
    <property type="entry name" value="TPR-like_helical_dom_sf"/>
</dbReference>
<dbReference type="EMBL" id="JAVIIQ010000001">
    <property type="protein sequence ID" value="MDX8530100.1"/>
    <property type="molecule type" value="Genomic_DNA"/>
</dbReference>
<organism evidence="7 8">
    <name type="scientific">Mesorhizobium vachelliae</name>
    <dbReference type="NCBI Taxonomy" id="3072309"/>
    <lineage>
        <taxon>Bacteria</taxon>
        <taxon>Pseudomonadati</taxon>
        <taxon>Pseudomonadota</taxon>
        <taxon>Alphaproteobacteria</taxon>
        <taxon>Hyphomicrobiales</taxon>
        <taxon>Phyllobacteriaceae</taxon>
        <taxon>Mesorhizobium</taxon>
    </lineage>
</organism>
<evidence type="ECO:0000313" key="8">
    <source>
        <dbReference type="Proteomes" id="UP001285154"/>
    </source>
</evidence>
<gene>
    <name evidence="7" type="ORF">RFM42_03870</name>
</gene>
<dbReference type="InterPro" id="IPR036388">
    <property type="entry name" value="WH-like_DNA-bd_sf"/>
</dbReference>
<dbReference type="PROSITE" id="PS51755">
    <property type="entry name" value="OMPR_PHOB"/>
    <property type="match status" value="1"/>
</dbReference>
<dbReference type="CDD" id="cd00383">
    <property type="entry name" value="trans_reg_C"/>
    <property type="match status" value="1"/>
</dbReference>
<protein>
    <submittedName>
        <fullName evidence="7">Winged helix-turn-helix domain-containing protein</fullName>
    </submittedName>
</protein>
<evidence type="ECO:0000256" key="2">
    <source>
        <dbReference type="ARBA" id="ARBA00022803"/>
    </source>
</evidence>
<sequence>MQGCCFVFGPFALNAETGTLFRQHIPVPVGYRALLLLEALVKRQGEVLTKSQLIDAAWPGTAIEEGNLAVQIASLRKLLGATPDGQDWIATVPRVGYRFTGEIKRLDGATYNREAGEPGPSIAVLPFANLSDDVHQQYFGDGLAEDIITRFARLRWLFVSARNSSFTYGAKAVDVKQVGRELGVRYVLDGSVRRSGQRLRITARASDVQNGRQIWAERYDLEMADFFALQDQIAESVIGAIEPRLYAAEHERFQGRAPGSLDAWGFTMKAMPYVWTWGSGQEIELAERLLTRATDIDPEYPRANCLRAWALAARVILGLADPDALPTALDMAHRAIRGDPEDPWTHFAAGFVHMASRHFDRAVAALTEAIVLNPSFAFAHVIFGCTYGYGGMPEDGLHHLAIADRLSPRDFTQAANLSTTGLCHFVAKRFAQASEYENRAVELRPHFGTAWRTLAASAGMAGDSVLARQALSQARRLHPSLSVEWIEKHHPIVHERDRALYIKGLCIAGLR</sequence>
<dbReference type="InterPro" id="IPR050498">
    <property type="entry name" value="Ycf3"/>
</dbReference>
<dbReference type="SUPFAM" id="SSF46894">
    <property type="entry name" value="C-terminal effector domain of the bipartite response regulators"/>
    <property type="match status" value="1"/>
</dbReference>
<feature type="repeat" description="TPR" evidence="4">
    <location>
        <begin position="343"/>
        <end position="376"/>
    </location>
</feature>
<reference evidence="7 8" key="1">
    <citation type="submission" date="2023-08" db="EMBL/GenBank/DDBJ databases">
        <title>Implementing the SeqCode for naming new Mesorhizobium species isolated from Vachellia karroo root nodules.</title>
        <authorList>
            <person name="Van Lill M."/>
        </authorList>
    </citation>
    <scope>NUCLEOTIDE SEQUENCE [LARGE SCALE GENOMIC DNA]</scope>
    <source>
        <strain evidence="7 8">VK25D</strain>
    </source>
</reference>
<dbReference type="InterPro" id="IPR001867">
    <property type="entry name" value="OmpR/PhoB-type_DNA-bd"/>
</dbReference>
<dbReference type="RefSeq" id="WP_320245456.1">
    <property type="nucleotide sequence ID" value="NZ_JAVIIQ010000001.1"/>
</dbReference>
<dbReference type="Gene3D" id="3.40.50.10070">
    <property type="entry name" value="TolB, N-terminal domain"/>
    <property type="match status" value="1"/>
</dbReference>
<evidence type="ECO:0000256" key="4">
    <source>
        <dbReference type="PROSITE-ProRule" id="PRU00339"/>
    </source>
</evidence>
<comment type="caution">
    <text evidence="7">The sequence shown here is derived from an EMBL/GenBank/DDBJ whole genome shotgun (WGS) entry which is preliminary data.</text>
</comment>
<proteinExistence type="predicted"/>
<name>A0ABU4ZXF1_9HYPH</name>
<evidence type="ECO:0000256" key="5">
    <source>
        <dbReference type="PROSITE-ProRule" id="PRU01091"/>
    </source>
</evidence>
<evidence type="ECO:0000313" key="7">
    <source>
        <dbReference type="EMBL" id="MDX8530100.1"/>
    </source>
</evidence>
<dbReference type="PROSITE" id="PS50005">
    <property type="entry name" value="TPR"/>
    <property type="match status" value="1"/>
</dbReference>
<dbReference type="Proteomes" id="UP001285154">
    <property type="component" value="Unassembled WGS sequence"/>
</dbReference>